<keyword evidence="4 6" id="KW-1133">Transmembrane helix</keyword>
<dbReference type="KEGG" id="tbe:Trebr_1873"/>
<evidence type="ECO:0000256" key="2">
    <source>
        <dbReference type="ARBA" id="ARBA00022475"/>
    </source>
</evidence>
<proteinExistence type="predicted"/>
<dbReference type="InterPro" id="IPR050833">
    <property type="entry name" value="Poly_Biosynth_Transport"/>
</dbReference>
<evidence type="ECO:0000256" key="6">
    <source>
        <dbReference type="SAM" id="Phobius"/>
    </source>
</evidence>
<evidence type="ECO:0000256" key="4">
    <source>
        <dbReference type="ARBA" id="ARBA00022989"/>
    </source>
</evidence>
<name>F4LIY3_TREBD</name>
<sequence>MSSITNNRLILKNTLMLYMRQILVLFVGLYTSRIVLKALGVVDFGIFNVVAGVVTMLGFLSNAMTTACQRYFSFDIGKGDERHLKNTYDTSFVIYLIMALFIVVICETIGLWFVNNRLVIPAERLAASRCVLHLSLLTFVITIMSTPFTAIITAYEDMSIYAWMSIFECALKLTLVFLMAHNTRFDNMILYGIIFVFVALCNFIIYQIVCIKKYVVCKIRFFCDFSLIKELLQYVAWNMLTGISGALYNQGLNMVLNIFCGPVVNSARAIASQVNGAVTTFAGRFSSALQPQLIKNYAVKAYDDLYAQLWRGIKLTYALMFVFLLPLSLEILFVLKIWLSTYPDYTPIFTVLTLIATCIEVTTYSLDILAQATGKIRLYQSIVSLLTFCNVPFSILALYAGFPPYIIICIYIICLFISILFRLFMLQKLAANFLISTFIKKVVFPLVLFTLLSFPIPYAVQKLIDIQIVQFFSVVCASVIWVGVLATLLLLEKNEREKLLFLIKQKIFPKRS</sequence>
<dbReference type="eggNOG" id="COG2244">
    <property type="taxonomic scope" value="Bacteria"/>
</dbReference>
<dbReference type="PANTHER" id="PTHR30250">
    <property type="entry name" value="PST FAMILY PREDICTED COLANIC ACID TRANSPORTER"/>
    <property type="match status" value="1"/>
</dbReference>
<keyword evidence="3 6" id="KW-0812">Transmembrane</keyword>
<evidence type="ECO:0000313" key="8">
    <source>
        <dbReference type="Proteomes" id="UP000006546"/>
    </source>
</evidence>
<comment type="subcellular location">
    <subcellularLocation>
        <location evidence="1">Cell membrane</location>
        <topology evidence="1">Multi-pass membrane protein</topology>
    </subcellularLocation>
</comment>
<feature type="transmembrane region" description="Helical" evidence="6">
    <location>
        <begin position="378"/>
        <end position="399"/>
    </location>
</feature>
<feature type="transmembrane region" description="Helical" evidence="6">
    <location>
        <begin position="46"/>
        <end position="72"/>
    </location>
</feature>
<feature type="transmembrane region" description="Helical" evidence="6">
    <location>
        <begin position="315"/>
        <end position="339"/>
    </location>
</feature>
<dbReference type="STRING" id="906968.Trebr_1873"/>
<dbReference type="Proteomes" id="UP000006546">
    <property type="component" value="Chromosome"/>
</dbReference>
<feature type="transmembrane region" description="Helical" evidence="6">
    <location>
        <begin position="21"/>
        <end position="40"/>
    </location>
</feature>
<evidence type="ECO:0000313" key="7">
    <source>
        <dbReference type="EMBL" id="AEE17292.1"/>
    </source>
</evidence>
<dbReference type="HOGENOM" id="CLU_040798_1_0_12"/>
<evidence type="ECO:0000256" key="1">
    <source>
        <dbReference type="ARBA" id="ARBA00004651"/>
    </source>
</evidence>
<feature type="transmembrane region" description="Helical" evidence="6">
    <location>
        <begin position="134"/>
        <end position="153"/>
    </location>
</feature>
<feature type="transmembrane region" description="Helical" evidence="6">
    <location>
        <begin position="188"/>
        <end position="211"/>
    </location>
</feature>
<feature type="transmembrane region" description="Helical" evidence="6">
    <location>
        <begin position="438"/>
        <end position="456"/>
    </location>
</feature>
<dbReference type="AlphaFoldDB" id="F4LIY3"/>
<protein>
    <submittedName>
        <fullName evidence="7">Polysaccharide biosynthesis protein</fullName>
    </submittedName>
</protein>
<keyword evidence="2" id="KW-1003">Cell membrane</keyword>
<organism evidence="7 8">
    <name type="scientific">Treponema brennaborense (strain DSM 12168 / CIP 105900 / DD5/3)</name>
    <dbReference type="NCBI Taxonomy" id="906968"/>
    <lineage>
        <taxon>Bacteria</taxon>
        <taxon>Pseudomonadati</taxon>
        <taxon>Spirochaetota</taxon>
        <taxon>Spirochaetia</taxon>
        <taxon>Spirochaetales</taxon>
        <taxon>Treponemataceae</taxon>
        <taxon>Treponema</taxon>
    </lineage>
</organism>
<feature type="transmembrane region" description="Helical" evidence="6">
    <location>
        <begin position="345"/>
        <end position="366"/>
    </location>
</feature>
<dbReference type="PANTHER" id="PTHR30250:SF26">
    <property type="entry name" value="PSMA PROTEIN"/>
    <property type="match status" value="1"/>
</dbReference>
<keyword evidence="8" id="KW-1185">Reference proteome</keyword>
<feature type="transmembrane region" description="Helical" evidence="6">
    <location>
        <begin position="92"/>
        <end position="114"/>
    </location>
</feature>
<evidence type="ECO:0000256" key="3">
    <source>
        <dbReference type="ARBA" id="ARBA00022692"/>
    </source>
</evidence>
<reference evidence="8" key="1">
    <citation type="submission" date="2011-04" db="EMBL/GenBank/DDBJ databases">
        <title>The complete genome of Treponema brennaborense DSM 12168.</title>
        <authorList>
            <person name="Lucas S."/>
            <person name="Han J."/>
            <person name="Lapidus A."/>
            <person name="Bruce D."/>
            <person name="Goodwin L."/>
            <person name="Pitluck S."/>
            <person name="Peters L."/>
            <person name="Kyrpides N."/>
            <person name="Mavromatis K."/>
            <person name="Ivanova N."/>
            <person name="Mikhailova N."/>
            <person name="Pagani I."/>
            <person name="Teshima H."/>
            <person name="Detter J.C."/>
            <person name="Tapia R."/>
            <person name="Han C."/>
            <person name="Land M."/>
            <person name="Hauser L."/>
            <person name="Markowitz V."/>
            <person name="Cheng J.-F."/>
            <person name="Hugenholtz P."/>
            <person name="Woyke T."/>
            <person name="Wu D."/>
            <person name="Gronow S."/>
            <person name="Wellnitz S."/>
            <person name="Brambilla E."/>
            <person name="Klenk H.-P."/>
            <person name="Eisen J.A."/>
        </authorList>
    </citation>
    <scope>NUCLEOTIDE SEQUENCE [LARGE SCALE GENOMIC DNA]</scope>
    <source>
        <strain evidence="8">DSM 12168 / CIP 105900 / DD5/3</strain>
    </source>
</reference>
<gene>
    <name evidence="7" type="ordered locus">Trebr_1873</name>
</gene>
<dbReference type="EMBL" id="CP002696">
    <property type="protein sequence ID" value="AEE17292.1"/>
    <property type="molecule type" value="Genomic_DNA"/>
</dbReference>
<feature type="transmembrane region" description="Helical" evidence="6">
    <location>
        <begin position="160"/>
        <end position="182"/>
    </location>
</feature>
<evidence type="ECO:0000256" key="5">
    <source>
        <dbReference type="ARBA" id="ARBA00023136"/>
    </source>
</evidence>
<keyword evidence="5 6" id="KW-0472">Membrane</keyword>
<accession>F4LIY3</accession>
<feature type="transmembrane region" description="Helical" evidence="6">
    <location>
        <begin position="468"/>
        <end position="491"/>
    </location>
</feature>
<dbReference type="GO" id="GO:0005886">
    <property type="term" value="C:plasma membrane"/>
    <property type="evidence" value="ECO:0007669"/>
    <property type="project" value="UniProtKB-SubCell"/>
</dbReference>
<feature type="transmembrane region" description="Helical" evidence="6">
    <location>
        <begin position="405"/>
        <end position="426"/>
    </location>
</feature>